<dbReference type="EMBL" id="HE796986">
    <property type="protein sequence ID" value="CCM00467.1"/>
    <property type="molecule type" value="Genomic_DNA"/>
</dbReference>
<feature type="region of interest" description="Disordered" evidence="1">
    <location>
        <begin position="1"/>
        <end position="122"/>
    </location>
</feature>
<reference evidence="3 4" key="1">
    <citation type="journal article" date="2012" name="Appl. Environ. Microbiol.">
        <title>Short-read sequencing for genomic analysis of the brown rot fungus Fibroporia radiculosa.</title>
        <authorList>
            <person name="Tang J.D."/>
            <person name="Perkins A.D."/>
            <person name="Sonstegard T.S."/>
            <person name="Schroeder S.G."/>
            <person name="Burgess S.C."/>
            <person name="Diehl S.V."/>
        </authorList>
    </citation>
    <scope>NUCLEOTIDE SEQUENCE [LARGE SCALE GENOMIC DNA]</scope>
    <source>
        <strain evidence="3 4">TFFH 294</strain>
    </source>
</reference>
<feature type="compositionally biased region" description="Polar residues" evidence="1">
    <location>
        <begin position="54"/>
        <end position="63"/>
    </location>
</feature>
<keyword evidence="2" id="KW-0812">Transmembrane</keyword>
<dbReference type="AlphaFoldDB" id="J4HV16"/>
<evidence type="ECO:0008006" key="5">
    <source>
        <dbReference type="Google" id="ProtNLM"/>
    </source>
</evidence>
<feature type="region of interest" description="Disordered" evidence="1">
    <location>
        <begin position="610"/>
        <end position="634"/>
    </location>
</feature>
<evidence type="ECO:0000313" key="3">
    <source>
        <dbReference type="EMBL" id="CCM00467.1"/>
    </source>
</evidence>
<keyword evidence="4" id="KW-1185">Reference proteome</keyword>
<feature type="transmembrane region" description="Helical" evidence="2">
    <location>
        <begin position="386"/>
        <end position="407"/>
    </location>
</feature>
<keyword evidence="2" id="KW-0472">Membrane</keyword>
<evidence type="ECO:0000313" key="4">
    <source>
        <dbReference type="Proteomes" id="UP000006352"/>
    </source>
</evidence>
<dbReference type="InParanoid" id="J4HV16"/>
<feature type="compositionally biased region" description="Basic and acidic residues" evidence="1">
    <location>
        <begin position="1"/>
        <end position="11"/>
    </location>
</feature>
<feature type="compositionally biased region" description="Basic and acidic residues" evidence="1">
    <location>
        <begin position="619"/>
        <end position="628"/>
    </location>
</feature>
<name>J4HV16_9APHY</name>
<feature type="compositionally biased region" description="Low complexity" evidence="1">
    <location>
        <begin position="70"/>
        <end position="121"/>
    </location>
</feature>
<keyword evidence="2" id="KW-1133">Transmembrane helix</keyword>
<feature type="transmembrane region" description="Helical" evidence="2">
    <location>
        <begin position="534"/>
        <end position="558"/>
    </location>
</feature>
<dbReference type="GeneID" id="24095378"/>
<feature type="compositionally biased region" description="Polar residues" evidence="1">
    <location>
        <begin position="12"/>
        <end position="22"/>
    </location>
</feature>
<dbReference type="OrthoDB" id="3166422at2759"/>
<sequence>MKWHSAQHDDPQAQQPGSSSTAGPARFRDRVKNLARPRKERQQREDIPMIQVHTAPTPSSSHTAQDENGAAAAGPSTSSEPTPSASSSASSAPANGAPVSVPALPRAGSASTSPAASAPGSWRARVAARVQAEKRGATVDKRMVEFHGKLLRRARAVGGTQAYSVGHGWRRYVHLEGDVYYYHPEHRLVTPDDVENGEQRKAVEDAAGEFWDELEQAGITDYIPDDYELVMSVDEEGPTRADLVCRRTGQLFKCNPSKPGIIEQVHTYAYWVHVNEFPMHAGPLPISAEVEFLNALTYGANEAILGDEETTFPYTDQQMEQFMRLYRHQKKVSSNPYTWRALTYLVGTTLAEVQNRRMGSARKGTAGTYGSAFDMHRARRADASSWQLAAAQYLLMAVLLGAHRMYFARLRKTRNGATAYLLDFREVLRQFVAEWTDSNLLATVFVGGNIAFQQVPGISNLQRTASLASAILSLLSVATGVYHVWQHRPMVNADITNAVKYLNHAGSWESRFRLASSGAGTAPTSTDADLLPTAAFLAVPFAALLWAMLTFTLALAALCVQNSAALLAPLAGGGGGATVPLLAGVLGVFGLLALATLVFFRHIWAGAGEGEGGGEGEGESQHGGKEADGAPSVSVAAPATDAKASLLKRKGASAAATLRKMIAACSCRPRQKAGDEERGQVD</sequence>
<dbReference type="RefSeq" id="XP_012179750.1">
    <property type="nucleotide sequence ID" value="XM_012324360.1"/>
</dbReference>
<feature type="transmembrane region" description="Helical" evidence="2">
    <location>
        <begin position="578"/>
        <end position="600"/>
    </location>
</feature>
<evidence type="ECO:0000256" key="2">
    <source>
        <dbReference type="SAM" id="Phobius"/>
    </source>
</evidence>
<proteinExistence type="predicted"/>
<dbReference type="HOGENOM" id="CLU_403338_0_0_1"/>
<organism evidence="3 4">
    <name type="scientific">Fibroporia radiculosa</name>
    <dbReference type="NCBI Taxonomy" id="599839"/>
    <lineage>
        <taxon>Eukaryota</taxon>
        <taxon>Fungi</taxon>
        <taxon>Dikarya</taxon>
        <taxon>Basidiomycota</taxon>
        <taxon>Agaricomycotina</taxon>
        <taxon>Agaricomycetes</taxon>
        <taxon>Polyporales</taxon>
        <taxon>Fibroporiaceae</taxon>
        <taxon>Fibroporia</taxon>
    </lineage>
</organism>
<protein>
    <recommendedName>
        <fullName evidence="5">WW domain-containing protein</fullName>
    </recommendedName>
</protein>
<gene>
    <name evidence="3" type="ORF">FIBRA_02500</name>
</gene>
<evidence type="ECO:0000256" key="1">
    <source>
        <dbReference type="SAM" id="MobiDB-lite"/>
    </source>
</evidence>
<dbReference type="Proteomes" id="UP000006352">
    <property type="component" value="Unassembled WGS sequence"/>
</dbReference>
<accession>J4HV16</accession>